<reference evidence="2 3" key="1">
    <citation type="journal article" date="2019" name="Environ. Microbiol.">
        <title>Species interactions and distinct microbial communities in high Arctic permafrost affected cryosols are associated with the CH4 and CO2 gas fluxes.</title>
        <authorList>
            <person name="Altshuler I."/>
            <person name="Hamel J."/>
            <person name="Turney S."/>
            <person name="Magnuson E."/>
            <person name="Levesque R."/>
            <person name="Greer C."/>
            <person name="Whyte L.G."/>
        </authorList>
    </citation>
    <scope>NUCLEOTIDE SEQUENCE [LARGE SCALE GENOMIC DNA]</scope>
    <source>
        <strain evidence="2 3">S5.1</strain>
    </source>
</reference>
<dbReference type="InterPro" id="IPR041657">
    <property type="entry name" value="HTH_17"/>
</dbReference>
<dbReference type="GO" id="GO:0003677">
    <property type="term" value="F:DNA binding"/>
    <property type="evidence" value="ECO:0007669"/>
    <property type="project" value="UniProtKB-KW"/>
</dbReference>
<evidence type="ECO:0000259" key="1">
    <source>
        <dbReference type="Pfam" id="PF12728"/>
    </source>
</evidence>
<keyword evidence="2" id="KW-0238">DNA-binding</keyword>
<dbReference type="RefSeq" id="WP_140869922.1">
    <property type="nucleotide sequence ID" value="NZ_RCZK01000004.1"/>
</dbReference>
<dbReference type="Pfam" id="PF12728">
    <property type="entry name" value="HTH_17"/>
    <property type="match status" value="1"/>
</dbReference>
<feature type="domain" description="Helix-turn-helix" evidence="1">
    <location>
        <begin position="11"/>
        <end position="55"/>
    </location>
</feature>
<keyword evidence="3" id="KW-1185">Reference proteome</keyword>
<dbReference type="InterPro" id="IPR009061">
    <property type="entry name" value="DNA-bd_dom_put_sf"/>
</dbReference>
<name>A0A502CKN7_9SPHN</name>
<dbReference type="SUPFAM" id="SSF46955">
    <property type="entry name" value="Putative DNA-binding domain"/>
    <property type="match status" value="1"/>
</dbReference>
<dbReference type="EMBL" id="RCZK01000004">
    <property type="protein sequence ID" value="TPG13184.1"/>
    <property type="molecule type" value="Genomic_DNA"/>
</dbReference>
<sequence>MLKDDMLKGAEAAANYAGLTTRAIYHLAETGELPVIRKGRTLYFRKSEIEAAFRSTSVAV</sequence>
<gene>
    <name evidence="2" type="ORF">EAH84_07225</name>
</gene>
<proteinExistence type="predicted"/>
<dbReference type="Proteomes" id="UP000318413">
    <property type="component" value="Unassembled WGS sequence"/>
</dbReference>
<accession>A0A502CKN7</accession>
<comment type="caution">
    <text evidence="2">The sequence shown here is derived from an EMBL/GenBank/DDBJ whole genome shotgun (WGS) entry which is preliminary data.</text>
</comment>
<evidence type="ECO:0000313" key="2">
    <source>
        <dbReference type="EMBL" id="TPG13184.1"/>
    </source>
</evidence>
<protein>
    <submittedName>
        <fullName evidence="2">DNA-binding protein</fullName>
    </submittedName>
</protein>
<dbReference type="AlphaFoldDB" id="A0A502CKN7"/>
<dbReference type="OrthoDB" id="7582969at2"/>
<organism evidence="2 3">
    <name type="scientific">Sphingomonas oligophenolica</name>
    <dbReference type="NCBI Taxonomy" id="301154"/>
    <lineage>
        <taxon>Bacteria</taxon>
        <taxon>Pseudomonadati</taxon>
        <taxon>Pseudomonadota</taxon>
        <taxon>Alphaproteobacteria</taxon>
        <taxon>Sphingomonadales</taxon>
        <taxon>Sphingomonadaceae</taxon>
        <taxon>Sphingomonas</taxon>
    </lineage>
</organism>
<evidence type="ECO:0000313" key="3">
    <source>
        <dbReference type="Proteomes" id="UP000318413"/>
    </source>
</evidence>